<feature type="domain" description="Alpha-carbonic anhydrase" evidence="9">
    <location>
        <begin position="1"/>
        <end position="240"/>
    </location>
</feature>
<proteinExistence type="inferred from homology"/>
<dbReference type="GO" id="GO:0005509">
    <property type="term" value="F:calcium ion binding"/>
    <property type="evidence" value="ECO:0007669"/>
    <property type="project" value="InterPro"/>
</dbReference>
<dbReference type="PANTHER" id="PTHR18952">
    <property type="entry name" value="CARBONIC ANHYDRASE"/>
    <property type="match status" value="1"/>
</dbReference>
<gene>
    <name evidence="10" type="ORF">SRAS04492_LOCUS9409</name>
</gene>
<dbReference type="InterPro" id="IPR036398">
    <property type="entry name" value="CA_dom_sf"/>
</dbReference>
<name>A0A7S3CUA8_9SPIT</name>
<dbReference type="EMBL" id="HBIA01019010">
    <property type="protein sequence ID" value="CAE0237600.1"/>
    <property type="molecule type" value="Transcribed_RNA"/>
</dbReference>
<protein>
    <recommendedName>
        <fullName evidence="2">carbonic anhydrase</fullName>
        <ecNumber evidence="2">4.2.1.1</ecNumber>
    </recommendedName>
</protein>
<reference evidence="10" key="1">
    <citation type="submission" date="2021-01" db="EMBL/GenBank/DDBJ databases">
        <authorList>
            <person name="Corre E."/>
            <person name="Pelletier E."/>
            <person name="Niang G."/>
            <person name="Scheremetjew M."/>
            <person name="Finn R."/>
            <person name="Kale V."/>
            <person name="Holt S."/>
            <person name="Cochrane G."/>
            <person name="Meng A."/>
            <person name="Brown T."/>
            <person name="Cohen L."/>
        </authorList>
    </citation>
    <scope>NUCLEOTIDE SEQUENCE</scope>
    <source>
        <strain evidence="10">Ras09</strain>
    </source>
</reference>
<keyword evidence="3" id="KW-0479">Metal-binding</keyword>
<accession>A0A7S3CUA8</accession>
<comment type="catalytic activity">
    <reaction evidence="6">
        <text>hydrogencarbonate + H(+) = CO2 + H2O</text>
        <dbReference type="Rhea" id="RHEA:10748"/>
        <dbReference type="ChEBI" id="CHEBI:15377"/>
        <dbReference type="ChEBI" id="CHEBI:15378"/>
        <dbReference type="ChEBI" id="CHEBI:16526"/>
        <dbReference type="ChEBI" id="CHEBI:17544"/>
        <dbReference type="EC" id="4.2.1.1"/>
    </reaction>
</comment>
<dbReference type="GO" id="GO:0008270">
    <property type="term" value="F:zinc ion binding"/>
    <property type="evidence" value="ECO:0007669"/>
    <property type="project" value="InterPro"/>
</dbReference>
<dbReference type="InterPro" id="IPR001148">
    <property type="entry name" value="CA_dom"/>
</dbReference>
<dbReference type="SUPFAM" id="SSF51069">
    <property type="entry name" value="Carbonic anhydrase"/>
    <property type="match status" value="1"/>
</dbReference>
<evidence type="ECO:0000259" key="9">
    <source>
        <dbReference type="PROSITE" id="PS51144"/>
    </source>
</evidence>
<dbReference type="InterPro" id="IPR023561">
    <property type="entry name" value="Carbonic_anhydrase_a-class"/>
</dbReference>
<organism evidence="10">
    <name type="scientific">Strombidium rassoulzadegani</name>
    <dbReference type="NCBI Taxonomy" id="1082188"/>
    <lineage>
        <taxon>Eukaryota</taxon>
        <taxon>Sar</taxon>
        <taxon>Alveolata</taxon>
        <taxon>Ciliophora</taxon>
        <taxon>Intramacronucleata</taxon>
        <taxon>Spirotrichea</taxon>
        <taxon>Oligotrichia</taxon>
        <taxon>Strombidiidae</taxon>
        <taxon>Strombidium</taxon>
    </lineage>
</organism>
<evidence type="ECO:0000256" key="3">
    <source>
        <dbReference type="ARBA" id="ARBA00022723"/>
    </source>
</evidence>
<dbReference type="EC" id="4.2.1.1" evidence="2"/>
<keyword evidence="7" id="KW-0812">Transmembrane</keyword>
<evidence type="ECO:0000256" key="5">
    <source>
        <dbReference type="ARBA" id="ARBA00023239"/>
    </source>
</evidence>
<dbReference type="AlphaFoldDB" id="A0A7S3CUA8"/>
<keyword evidence="7" id="KW-1133">Transmembrane helix</keyword>
<dbReference type="Pfam" id="PF00194">
    <property type="entry name" value="Carb_anhydrase"/>
    <property type="match status" value="1"/>
</dbReference>
<dbReference type="PROSITE" id="PS50222">
    <property type="entry name" value="EF_HAND_2"/>
    <property type="match status" value="1"/>
</dbReference>
<keyword evidence="5" id="KW-0456">Lyase</keyword>
<dbReference type="Gene3D" id="3.10.200.10">
    <property type="entry name" value="Alpha carbonic anhydrase"/>
    <property type="match status" value="1"/>
</dbReference>
<dbReference type="PANTHER" id="PTHR18952:SF265">
    <property type="entry name" value="CARBONIC ANHYDRASE"/>
    <property type="match status" value="1"/>
</dbReference>
<dbReference type="PROSITE" id="PS51144">
    <property type="entry name" value="ALPHA_CA_2"/>
    <property type="match status" value="1"/>
</dbReference>
<evidence type="ECO:0000256" key="6">
    <source>
        <dbReference type="ARBA" id="ARBA00048348"/>
    </source>
</evidence>
<comment type="similarity">
    <text evidence="1">Belongs to the alpha-carbonic anhydrase family.</text>
</comment>
<sequence length="262" mass="30598">MEILIDHEVHGYNGFKSNFTRDTFQEEASVYTWDAFEIIFHYPSEHLVNEQRMDIEWQVYHFANSDELAINLGQEVTSEEDQASTSSGHRRLAEDGGHEDHFEFLPVERPIIFDFAVVSLLFDSENYDRNISQEEIDFLDSFFESLDLDNDNVYLDLVEIGKLMELMDFSRRWAYRGSVSYPPCHRLVYWNVIEKVYPIKAKHVDQFRAKLERWGLDFSTSIGNVREVQRRFNKDVYFIMSGAVRLGGVWAVLAGGVLAVWA</sequence>
<evidence type="ECO:0000256" key="7">
    <source>
        <dbReference type="SAM" id="Phobius"/>
    </source>
</evidence>
<evidence type="ECO:0000256" key="4">
    <source>
        <dbReference type="ARBA" id="ARBA00022833"/>
    </source>
</evidence>
<dbReference type="InterPro" id="IPR002048">
    <property type="entry name" value="EF_hand_dom"/>
</dbReference>
<keyword evidence="4" id="KW-0862">Zinc</keyword>
<evidence type="ECO:0000259" key="8">
    <source>
        <dbReference type="PROSITE" id="PS50222"/>
    </source>
</evidence>
<dbReference type="GO" id="GO:0004089">
    <property type="term" value="F:carbonate dehydratase activity"/>
    <property type="evidence" value="ECO:0007669"/>
    <property type="project" value="UniProtKB-EC"/>
</dbReference>
<feature type="transmembrane region" description="Helical" evidence="7">
    <location>
        <begin position="236"/>
        <end position="261"/>
    </location>
</feature>
<evidence type="ECO:0000313" key="10">
    <source>
        <dbReference type="EMBL" id="CAE0237600.1"/>
    </source>
</evidence>
<evidence type="ECO:0000256" key="2">
    <source>
        <dbReference type="ARBA" id="ARBA00012925"/>
    </source>
</evidence>
<evidence type="ECO:0000256" key="1">
    <source>
        <dbReference type="ARBA" id="ARBA00010718"/>
    </source>
</evidence>
<keyword evidence="7" id="KW-0472">Membrane</keyword>
<feature type="domain" description="EF-hand" evidence="8">
    <location>
        <begin position="134"/>
        <end position="170"/>
    </location>
</feature>